<feature type="domain" description="Phosphatase tensin-type" evidence="9">
    <location>
        <begin position="73"/>
        <end position="245"/>
    </location>
</feature>
<dbReference type="InterPro" id="IPR051281">
    <property type="entry name" value="Dual-spec_lipid-protein_phosph"/>
</dbReference>
<evidence type="ECO:0000256" key="5">
    <source>
        <dbReference type="ARBA" id="ARBA00022801"/>
    </source>
</evidence>
<dbReference type="Gene3D" id="2.60.40.1110">
    <property type="match status" value="1"/>
</dbReference>
<feature type="compositionally biased region" description="Polar residues" evidence="7">
    <location>
        <begin position="18"/>
        <end position="29"/>
    </location>
</feature>
<feature type="region of interest" description="Disordered" evidence="7">
    <location>
        <begin position="18"/>
        <end position="48"/>
    </location>
</feature>
<dbReference type="PROSITE" id="PS51181">
    <property type="entry name" value="PPASE_TENSIN"/>
    <property type="match status" value="1"/>
</dbReference>
<dbReference type="InParanoid" id="G0NYD3"/>
<dbReference type="InterPro" id="IPR000387">
    <property type="entry name" value="Tyr_Pase_dom"/>
</dbReference>
<organism evidence="11">
    <name type="scientific">Caenorhabditis brenneri</name>
    <name type="common">Nematode worm</name>
    <dbReference type="NCBI Taxonomy" id="135651"/>
    <lineage>
        <taxon>Eukaryota</taxon>
        <taxon>Metazoa</taxon>
        <taxon>Ecdysozoa</taxon>
        <taxon>Nematoda</taxon>
        <taxon>Chromadorea</taxon>
        <taxon>Rhabditida</taxon>
        <taxon>Rhabditina</taxon>
        <taxon>Rhabditomorpha</taxon>
        <taxon>Rhabditoidea</taxon>
        <taxon>Rhabditidae</taxon>
        <taxon>Peloderinae</taxon>
        <taxon>Caenorhabditis</taxon>
    </lineage>
</organism>
<keyword evidence="11" id="KW-1185">Reference proteome</keyword>
<evidence type="ECO:0000259" key="8">
    <source>
        <dbReference type="PROSITE" id="PS50056"/>
    </source>
</evidence>
<dbReference type="AlphaFoldDB" id="G0NYD3"/>
<accession>G0NYD3</accession>
<evidence type="ECO:0000256" key="7">
    <source>
        <dbReference type="SAM" id="MobiDB-lite"/>
    </source>
</evidence>
<dbReference type="GO" id="GO:0004725">
    <property type="term" value="F:protein tyrosine phosphatase activity"/>
    <property type="evidence" value="ECO:0007669"/>
    <property type="project" value="TreeGrafter"/>
</dbReference>
<dbReference type="SMART" id="SM01326">
    <property type="entry name" value="PTEN_C2"/>
    <property type="match status" value="1"/>
</dbReference>
<evidence type="ECO:0000256" key="2">
    <source>
        <dbReference type="ARBA" id="ARBA00004496"/>
    </source>
</evidence>
<dbReference type="PANTHER" id="PTHR12305">
    <property type="entry name" value="PHOSPHATASE WITH HOMOLOGY TO TENSIN"/>
    <property type="match status" value="1"/>
</dbReference>
<dbReference type="PROSITE" id="PS50056">
    <property type="entry name" value="TYR_PHOSPHATASE_2"/>
    <property type="match status" value="1"/>
</dbReference>
<dbReference type="STRING" id="135651.G0NYD3"/>
<dbReference type="EMBL" id="GL379980">
    <property type="protein sequence ID" value="EGT40041.1"/>
    <property type="molecule type" value="Genomic_DNA"/>
</dbReference>
<comment type="subcellular location">
    <subcellularLocation>
        <location evidence="1">Cell projection</location>
    </subcellularLocation>
    <subcellularLocation>
        <location evidence="2">Cytoplasm</location>
    </subcellularLocation>
</comment>
<evidence type="ECO:0000313" key="10">
    <source>
        <dbReference type="EMBL" id="EGT40041.1"/>
    </source>
</evidence>
<dbReference type="InterPro" id="IPR029023">
    <property type="entry name" value="Tensin_phosphatase"/>
</dbReference>
<evidence type="ECO:0000313" key="11">
    <source>
        <dbReference type="Proteomes" id="UP000008068"/>
    </source>
</evidence>
<dbReference type="eggNOG" id="KOG2283">
    <property type="taxonomic scope" value="Eukaryota"/>
</dbReference>
<dbReference type="InterPro" id="IPR014020">
    <property type="entry name" value="Tensin_C2-dom"/>
</dbReference>
<dbReference type="GO" id="GO:0046856">
    <property type="term" value="P:phosphatidylinositol dephosphorylation"/>
    <property type="evidence" value="ECO:0007669"/>
    <property type="project" value="TreeGrafter"/>
</dbReference>
<dbReference type="GO" id="GO:0043491">
    <property type="term" value="P:phosphatidylinositol 3-kinase/protein kinase B signal transduction"/>
    <property type="evidence" value="ECO:0007669"/>
    <property type="project" value="TreeGrafter"/>
</dbReference>
<dbReference type="GO" id="GO:0005886">
    <property type="term" value="C:plasma membrane"/>
    <property type="evidence" value="ECO:0007669"/>
    <property type="project" value="TreeGrafter"/>
</dbReference>
<dbReference type="GO" id="GO:0051896">
    <property type="term" value="P:regulation of phosphatidylinositol 3-kinase/protein kinase B signal transduction"/>
    <property type="evidence" value="ECO:0007669"/>
    <property type="project" value="TreeGrafter"/>
</dbReference>
<protein>
    <submittedName>
        <fullName evidence="10">CBN-DAF-18 protein</fullName>
    </submittedName>
</protein>
<dbReference type="Gene3D" id="3.90.190.10">
    <property type="entry name" value="Protein tyrosine phosphatase superfamily"/>
    <property type="match status" value="1"/>
</dbReference>
<dbReference type="GO" id="GO:0005829">
    <property type="term" value="C:cytosol"/>
    <property type="evidence" value="ECO:0007669"/>
    <property type="project" value="TreeGrafter"/>
</dbReference>
<dbReference type="OMA" id="LIYPEQL"/>
<proteinExistence type="inferred from homology"/>
<dbReference type="Pfam" id="PF22785">
    <property type="entry name" value="Tc-R-P"/>
    <property type="match status" value="1"/>
</dbReference>
<name>G0NYD3_CAEBE</name>
<feature type="domain" description="Tyrosine specific protein phosphatases" evidence="8">
    <location>
        <begin position="162"/>
        <end position="233"/>
    </location>
</feature>
<feature type="region of interest" description="Disordered" evidence="7">
    <location>
        <begin position="650"/>
        <end position="683"/>
    </location>
</feature>
<dbReference type="GO" id="GO:0016314">
    <property type="term" value="F:phosphatidylinositol-3,4,5-trisphosphate 3-phosphatase activity"/>
    <property type="evidence" value="ECO:0007669"/>
    <property type="project" value="TreeGrafter"/>
</dbReference>
<dbReference type="GO" id="GO:0008285">
    <property type="term" value="P:negative regulation of cell population proliferation"/>
    <property type="evidence" value="ECO:0007669"/>
    <property type="project" value="TreeGrafter"/>
</dbReference>
<dbReference type="GO" id="GO:0050793">
    <property type="term" value="P:regulation of developmental process"/>
    <property type="evidence" value="ECO:0007669"/>
    <property type="project" value="UniProtKB-ARBA"/>
</dbReference>
<evidence type="ECO:0000259" key="9">
    <source>
        <dbReference type="PROSITE" id="PS51181"/>
    </source>
</evidence>
<comment type="similarity">
    <text evidence="3">Belongs to the PTEN phosphatase protein family.</text>
</comment>
<gene>
    <name evidence="10" type="primary">Cbn-daf-18</name>
    <name evidence="10" type="ORF">CAEBREN_11332</name>
</gene>
<dbReference type="SMART" id="SM00404">
    <property type="entry name" value="PTPc_motif"/>
    <property type="match status" value="1"/>
</dbReference>
<feature type="compositionally biased region" description="Polar residues" evidence="7">
    <location>
        <begin position="654"/>
        <end position="664"/>
    </location>
</feature>
<reference evidence="11" key="1">
    <citation type="submission" date="2011-07" db="EMBL/GenBank/DDBJ databases">
        <authorList>
            <consortium name="Caenorhabditis brenneri Sequencing and Analysis Consortium"/>
            <person name="Wilson R.K."/>
        </authorList>
    </citation>
    <scope>NUCLEOTIDE SEQUENCE [LARGE SCALE GENOMIC DNA]</scope>
    <source>
        <strain evidence="11">PB2801</strain>
    </source>
</reference>
<dbReference type="InterPro" id="IPR003595">
    <property type="entry name" value="Tyr_Pase_cat"/>
</dbReference>
<dbReference type="HOGENOM" id="CLU_018556_0_0_1"/>
<feature type="region of interest" description="Disordered" evidence="7">
    <location>
        <begin position="553"/>
        <end position="583"/>
    </location>
</feature>
<dbReference type="GO" id="GO:0005634">
    <property type="term" value="C:nucleus"/>
    <property type="evidence" value="ECO:0007669"/>
    <property type="project" value="TreeGrafter"/>
</dbReference>
<dbReference type="PANTHER" id="PTHR12305:SF81">
    <property type="entry name" value="PHOSPHATIDYLINOSITOL 3,4,5-TRISPHOSPHATE 3-PHOSPHATASE AND DUAL-SPECIFICITY PROTEIN PHOSPHATASE PTEN"/>
    <property type="match status" value="1"/>
</dbReference>
<keyword evidence="5" id="KW-0378">Hydrolase</keyword>
<dbReference type="GO" id="GO:0042995">
    <property type="term" value="C:cell projection"/>
    <property type="evidence" value="ECO:0007669"/>
    <property type="project" value="UniProtKB-SubCell"/>
</dbReference>
<evidence type="ECO:0000256" key="3">
    <source>
        <dbReference type="ARBA" id="ARBA00007881"/>
    </source>
</evidence>
<dbReference type="InterPro" id="IPR029021">
    <property type="entry name" value="Prot-tyrosine_phosphatase-like"/>
</dbReference>
<keyword evidence="4" id="KW-0963">Cytoplasm</keyword>
<evidence type="ECO:0000256" key="1">
    <source>
        <dbReference type="ARBA" id="ARBA00004316"/>
    </source>
</evidence>
<dbReference type="SUPFAM" id="SSF52799">
    <property type="entry name" value="(Phosphotyrosine protein) phosphatases II"/>
    <property type="match status" value="1"/>
</dbReference>
<dbReference type="Pfam" id="PF10409">
    <property type="entry name" value="PTEN_C2"/>
    <property type="match status" value="1"/>
</dbReference>
<dbReference type="InterPro" id="IPR016130">
    <property type="entry name" value="Tyr_Pase_AS"/>
</dbReference>
<sequence>MSNSQVFLLTPTFKVMSQPGTSTASNSEGIANGLVEDTNRLNGAPRRETNYEPRLMDRMVRSFVRTKISQKRYRFEYKGLDLDMAYITDRIIALGYPANNVEKQFRNSMVNTREILWRRHGTNHVKIFNLRGGFLYNPAKFDNNVIYMDMTDHHPPKLELMAPFCREAKEWLDQDPENVIAVHCKAGKGRTGVMICALLIYIQFYPKPRQVLDYYSIVRTMNNQGVTIPSQRRYIYYYAHLREKKLNYLPLRMQLIGVYIERPPKTSDGSKIKIVVANGSRVIFSPPKLTIKSREYIAEVDSWQPVSDNDVEDLERRQYVSKRAYRFMVPKSSPVFVEGDVRVDLLNAEKKLLSSDKKIGHVWFNTMFACGQSFVYGDKKDPYGFQCTSIGRERAMFSWETMMEDPDGQDRTVRNVWKIVEPSKLKEHTPEESLKRIYRDYGMTPPREEIARRLYKAHDTGIVNDVYKQRQLETGGAAYSPEGGNLNDTVGNGPFQIPLEHGEHVLTFPVYEMDRALKNKKLDNGMKMHVVLRCIDEKMAFESETYCQKTFENEEQARSGPVSSNMRNYAPATPNPEAIGAEKMKQPVVRYAINGTYNGRAHESLNDTRFKDSVSAQSDRWCRFYYKQRSDSESEYPPLEHTCPLTHETFVPNVPSSTSNPIHSETSKSKVESSPAKSTSTFK</sequence>
<evidence type="ECO:0000256" key="6">
    <source>
        <dbReference type="ARBA" id="ARBA00023273"/>
    </source>
</evidence>
<evidence type="ECO:0000256" key="4">
    <source>
        <dbReference type="ARBA" id="ARBA00022490"/>
    </source>
</evidence>
<dbReference type="FunCoup" id="G0NYD3">
    <property type="interactions" value="456"/>
</dbReference>
<dbReference type="Proteomes" id="UP000008068">
    <property type="component" value="Unassembled WGS sequence"/>
</dbReference>
<dbReference type="PROSITE" id="PS00383">
    <property type="entry name" value="TYR_PHOSPHATASE_1"/>
    <property type="match status" value="1"/>
</dbReference>
<dbReference type="GO" id="GO:0048870">
    <property type="term" value="P:cell motility"/>
    <property type="evidence" value="ECO:0007669"/>
    <property type="project" value="TreeGrafter"/>
</dbReference>
<dbReference type="OrthoDB" id="16692at2759"/>
<keyword evidence="6" id="KW-0966">Cell projection</keyword>